<dbReference type="Pfam" id="PF00205">
    <property type="entry name" value="TPP_enzyme_M"/>
    <property type="match status" value="1"/>
</dbReference>
<dbReference type="InterPro" id="IPR045229">
    <property type="entry name" value="TPP_enz"/>
</dbReference>
<dbReference type="EMBL" id="FOAD01000003">
    <property type="protein sequence ID" value="SEL24091.1"/>
    <property type="molecule type" value="Genomic_DNA"/>
</dbReference>
<evidence type="ECO:0000256" key="2">
    <source>
        <dbReference type="ARBA" id="ARBA00023052"/>
    </source>
</evidence>
<dbReference type="GO" id="GO:0009099">
    <property type="term" value="P:L-valine biosynthetic process"/>
    <property type="evidence" value="ECO:0007669"/>
    <property type="project" value="TreeGrafter"/>
</dbReference>
<dbReference type="Pfam" id="PF02776">
    <property type="entry name" value="TPP_enzyme_N"/>
    <property type="match status" value="1"/>
</dbReference>
<dbReference type="PANTHER" id="PTHR18968:SF13">
    <property type="entry name" value="ACETOLACTATE SYNTHASE CATALYTIC SUBUNIT, MITOCHONDRIAL"/>
    <property type="match status" value="1"/>
</dbReference>
<evidence type="ECO:0000313" key="8">
    <source>
        <dbReference type="Proteomes" id="UP000183894"/>
    </source>
</evidence>
<comment type="similarity">
    <text evidence="1 3">Belongs to the TPP enzyme family.</text>
</comment>
<dbReference type="AlphaFoldDB" id="A0A1H7NL63"/>
<evidence type="ECO:0000256" key="3">
    <source>
        <dbReference type="RuleBase" id="RU362132"/>
    </source>
</evidence>
<sequence length="553" mass="58722">MTKGGDSVARVLAENDVSETYVLLGNQTVDIADGLFERDIDVVTARHEYNAAVMADTYGRLTGSPGVAITVAGPGATNALTGVAQAYTAASPMVLVSAVLPEDAPTESLHGVDDPYFVQKAFEPATKWSTQVHDPERVPAALNRAFDVATTGRPGPVFVGIDEEILMEAVDIPESAFEWTHISETPPSAEAVVDALEPIERAEKRVLYPGKGVLRAFATDELVAVADALDCPVVCPRHYPDSFPNDHEAFAGTVGMSDHPAAVAALSEAEAVLSVGVRPSSHEAAVLDDRTPDDVDIVYFDSGAVEFPQSDAAAFVNGDLSAVLGAAADVLSETAGATDPDYRATVRAEAERVTEEVDAYLEAVRDQTPIHPLVIMAELRDVADDDVIITGDAGAAGGAWPNDAFEYRATNSFQHSRLYDSMGFPVPAGNAAKLVEPDRQVVNLIGDGGFLMCNMELATAVATETDAVTVVMNDAKYGMIWNYQRSDGHAEIATDIPTTDIAAMAESFGVRGVAVEHPDEVRPALESALEADEHVVLDVRTDPAAEYVSRKIW</sequence>
<evidence type="ECO:0000259" key="6">
    <source>
        <dbReference type="Pfam" id="PF02776"/>
    </source>
</evidence>
<keyword evidence="2 3" id="KW-0786">Thiamine pyrophosphate</keyword>
<dbReference type="Gene3D" id="3.40.50.970">
    <property type="match status" value="2"/>
</dbReference>
<dbReference type="GO" id="GO:0044272">
    <property type="term" value="P:sulfur compound biosynthetic process"/>
    <property type="evidence" value="ECO:0007669"/>
    <property type="project" value="UniProtKB-ARBA"/>
</dbReference>
<evidence type="ECO:0000259" key="5">
    <source>
        <dbReference type="Pfam" id="PF02775"/>
    </source>
</evidence>
<dbReference type="CDD" id="cd07035">
    <property type="entry name" value="TPP_PYR_POX_like"/>
    <property type="match status" value="1"/>
</dbReference>
<proteinExistence type="inferred from homology"/>
<dbReference type="PANTHER" id="PTHR18968">
    <property type="entry name" value="THIAMINE PYROPHOSPHATE ENZYMES"/>
    <property type="match status" value="1"/>
</dbReference>
<dbReference type="SUPFAM" id="SSF52518">
    <property type="entry name" value="Thiamin diphosphate-binding fold (THDP-binding)"/>
    <property type="match status" value="2"/>
</dbReference>
<gene>
    <name evidence="7" type="ORF">SAMN04488691_103360</name>
</gene>
<reference evidence="7 8" key="1">
    <citation type="submission" date="2016-10" db="EMBL/GenBank/DDBJ databases">
        <authorList>
            <person name="de Groot N.N."/>
        </authorList>
    </citation>
    <scope>NUCLEOTIDE SEQUENCE [LARGE SCALE GENOMIC DNA]</scope>
    <source>
        <strain evidence="7 8">CDM_5</strain>
    </source>
</reference>
<organism evidence="7 8">
    <name type="scientific">Haloferax larsenii</name>
    <dbReference type="NCBI Taxonomy" id="302484"/>
    <lineage>
        <taxon>Archaea</taxon>
        <taxon>Methanobacteriati</taxon>
        <taxon>Methanobacteriota</taxon>
        <taxon>Stenosarchaea group</taxon>
        <taxon>Halobacteria</taxon>
        <taxon>Halobacteriales</taxon>
        <taxon>Haloferacaceae</taxon>
        <taxon>Haloferax</taxon>
    </lineage>
</organism>
<feature type="domain" description="Thiamine pyrophosphate enzyme TPP-binding" evidence="5">
    <location>
        <begin position="400"/>
        <end position="539"/>
    </location>
</feature>
<dbReference type="GO" id="GO:0050660">
    <property type="term" value="F:flavin adenine dinucleotide binding"/>
    <property type="evidence" value="ECO:0007669"/>
    <property type="project" value="TreeGrafter"/>
</dbReference>
<dbReference type="InterPro" id="IPR029061">
    <property type="entry name" value="THDP-binding"/>
</dbReference>
<dbReference type="SUPFAM" id="SSF52467">
    <property type="entry name" value="DHS-like NAD/FAD-binding domain"/>
    <property type="match status" value="1"/>
</dbReference>
<evidence type="ECO:0000259" key="4">
    <source>
        <dbReference type="Pfam" id="PF00205"/>
    </source>
</evidence>
<dbReference type="GO" id="GO:0000287">
    <property type="term" value="F:magnesium ion binding"/>
    <property type="evidence" value="ECO:0007669"/>
    <property type="project" value="InterPro"/>
</dbReference>
<feature type="domain" description="Thiamine pyrophosphate enzyme central" evidence="4">
    <location>
        <begin position="194"/>
        <end position="325"/>
    </location>
</feature>
<dbReference type="GO" id="GO:0005948">
    <property type="term" value="C:acetolactate synthase complex"/>
    <property type="evidence" value="ECO:0007669"/>
    <property type="project" value="TreeGrafter"/>
</dbReference>
<dbReference type="GO" id="GO:0003984">
    <property type="term" value="F:acetolactate synthase activity"/>
    <property type="evidence" value="ECO:0007669"/>
    <property type="project" value="TreeGrafter"/>
</dbReference>
<feature type="domain" description="Thiamine pyrophosphate enzyme N-terminal TPP-binding" evidence="6">
    <location>
        <begin position="3"/>
        <end position="101"/>
    </location>
</feature>
<dbReference type="Pfam" id="PF02775">
    <property type="entry name" value="TPP_enzyme_C"/>
    <property type="match status" value="1"/>
</dbReference>
<dbReference type="RefSeq" id="WP_074793365.1">
    <property type="nucleotide sequence ID" value="NZ_FOAD01000003.1"/>
</dbReference>
<dbReference type="Gene3D" id="3.40.50.1220">
    <property type="entry name" value="TPP-binding domain"/>
    <property type="match status" value="1"/>
</dbReference>
<dbReference type="GO" id="GO:0009097">
    <property type="term" value="P:isoleucine biosynthetic process"/>
    <property type="evidence" value="ECO:0007669"/>
    <property type="project" value="TreeGrafter"/>
</dbReference>
<name>A0A1H7NL63_HALLR</name>
<accession>A0A1H7NL63</accession>
<dbReference type="GO" id="GO:0030976">
    <property type="term" value="F:thiamine pyrophosphate binding"/>
    <property type="evidence" value="ECO:0007669"/>
    <property type="project" value="InterPro"/>
</dbReference>
<evidence type="ECO:0000313" key="7">
    <source>
        <dbReference type="EMBL" id="SEL24091.1"/>
    </source>
</evidence>
<dbReference type="Proteomes" id="UP000183894">
    <property type="component" value="Unassembled WGS sequence"/>
</dbReference>
<evidence type="ECO:0000256" key="1">
    <source>
        <dbReference type="ARBA" id="ARBA00007812"/>
    </source>
</evidence>
<dbReference type="InterPro" id="IPR012001">
    <property type="entry name" value="Thiamin_PyroP_enz_TPP-bd_dom"/>
</dbReference>
<dbReference type="InterPro" id="IPR011766">
    <property type="entry name" value="TPP_enzyme_TPP-bd"/>
</dbReference>
<dbReference type="InterPro" id="IPR029035">
    <property type="entry name" value="DHS-like_NAD/FAD-binding_dom"/>
</dbReference>
<dbReference type="OrthoDB" id="6837at2157"/>
<dbReference type="InterPro" id="IPR012000">
    <property type="entry name" value="Thiamin_PyroP_enz_cen_dom"/>
</dbReference>
<protein>
    <submittedName>
        <fullName evidence="7">Acetolactate synthase-1/2/3 large subunit</fullName>
    </submittedName>
</protein>